<dbReference type="GO" id="GO:0098797">
    <property type="term" value="C:plasma membrane protein complex"/>
    <property type="evidence" value="ECO:0007669"/>
    <property type="project" value="TreeGrafter"/>
</dbReference>
<dbReference type="AlphaFoldDB" id="A0A1Y6KX47"/>
<keyword evidence="5" id="KW-0997">Cell inner membrane</keyword>
<dbReference type="InterPro" id="IPR051045">
    <property type="entry name" value="TonB-dependent_transducer"/>
</dbReference>
<feature type="domain" description="TonB C-terminal" evidence="12">
    <location>
        <begin position="167"/>
        <end position="257"/>
    </location>
</feature>
<keyword evidence="3" id="KW-0813">Transport</keyword>
<gene>
    <name evidence="13" type="ORF">PAQU9191_00958</name>
</gene>
<keyword evidence="6" id="KW-0812">Transmembrane</keyword>
<dbReference type="GO" id="GO:0031992">
    <property type="term" value="F:energy transducer activity"/>
    <property type="evidence" value="ECO:0007669"/>
    <property type="project" value="TreeGrafter"/>
</dbReference>
<evidence type="ECO:0000256" key="1">
    <source>
        <dbReference type="ARBA" id="ARBA00004383"/>
    </source>
</evidence>
<dbReference type="EMBL" id="FYAH01000001">
    <property type="protein sequence ID" value="SMY15735.1"/>
    <property type="molecule type" value="Genomic_DNA"/>
</dbReference>
<evidence type="ECO:0000313" key="14">
    <source>
        <dbReference type="Proteomes" id="UP000196485"/>
    </source>
</evidence>
<dbReference type="InterPro" id="IPR006260">
    <property type="entry name" value="TonB/TolA_C"/>
</dbReference>
<feature type="chain" id="PRO_5012306106" evidence="11">
    <location>
        <begin position="23"/>
        <end position="257"/>
    </location>
</feature>
<evidence type="ECO:0000256" key="8">
    <source>
        <dbReference type="ARBA" id="ARBA00022989"/>
    </source>
</evidence>
<name>A0A1Y6KX47_9GAMM</name>
<evidence type="ECO:0000256" key="2">
    <source>
        <dbReference type="ARBA" id="ARBA00006555"/>
    </source>
</evidence>
<dbReference type="Proteomes" id="UP000196485">
    <property type="component" value="Unassembled WGS sequence"/>
</dbReference>
<dbReference type="GO" id="GO:0015031">
    <property type="term" value="P:protein transport"/>
    <property type="evidence" value="ECO:0007669"/>
    <property type="project" value="UniProtKB-KW"/>
</dbReference>
<feature type="region of interest" description="Disordered" evidence="10">
    <location>
        <begin position="107"/>
        <end position="141"/>
    </location>
</feature>
<keyword evidence="8" id="KW-1133">Transmembrane helix</keyword>
<protein>
    <submittedName>
        <fullName evidence="13">Gram-negative bacterial tonB protein</fullName>
    </submittedName>
</protein>
<evidence type="ECO:0000256" key="9">
    <source>
        <dbReference type="ARBA" id="ARBA00023136"/>
    </source>
</evidence>
<comment type="similarity">
    <text evidence="2">Belongs to the TonB family.</text>
</comment>
<evidence type="ECO:0000256" key="11">
    <source>
        <dbReference type="SAM" id="SignalP"/>
    </source>
</evidence>
<dbReference type="GO" id="GO:0055085">
    <property type="term" value="P:transmembrane transport"/>
    <property type="evidence" value="ECO:0007669"/>
    <property type="project" value="InterPro"/>
</dbReference>
<keyword evidence="11" id="KW-0732">Signal</keyword>
<accession>A0A1Y6KX47</accession>
<evidence type="ECO:0000256" key="7">
    <source>
        <dbReference type="ARBA" id="ARBA00022927"/>
    </source>
</evidence>
<dbReference type="SUPFAM" id="SSF74653">
    <property type="entry name" value="TolA/TonB C-terminal domain"/>
    <property type="match status" value="1"/>
</dbReference>
<organism evidence="13 14">
    <name type="scientific">Photobacterium aquimaris</name>
    <dbReference type="NCBI Taxonomy" id="512643"/>
    <lineage>
        <taxon>Bacteria</taxon>
        <taxon>Pseudomonadati</taxon>
        <taxon>Pseudomonadota</taxon>
        <taxon>Gammaproteobacteria</taxon>
        <taxon>Vibrionales</taxon>
        <taxon>Vibrionaceae</taxon>
        <taxon>Photobacterium</taxon>
    </lineage>
</organism>
<comment type="subcellular location">
    <subcellularLocation>
        <location evidence="1">Cell inner membrane</location>
        <topology evidence="1">Single-pass membrane protein</topology>
        <orientation evidence="1">Periplasmic side</orientation>
    </subcellularLocation>
</comment>
<dbReference type="Gene3D" id="3.30.1150.10">
    <property type="match status" value="1"/>
</dbReference>
<keyword evidence="4" id="KW-1003">Cell membrane</keyword>
<dbReference type="PANTHER" id="PTHR33446:SF2">
    <property type="entry name" value="PROTEIN TONB"/>
    <property type="match status" value="1"/>
</dbReference>
<evidence type="ECO:0000256" key="5">
    <source>
        <dbReference type="ARBA" id="ARBA00022519"/>
    </source>
</evidence>
<dbReference type="NCBIfam" id="TIGR01352">
    <property type="entry name" value="tonB_Cterm"/>
    <property type="match status" value="1"/>
</dbReference>
<reference evidence="14" key="1">
    <citation type="submission" date="2017-06" db="EMBL/GenBank/DDBJ databases">
        <authorList>
            <person name="Rodrigo-Torres L."/>
            <person name="Arahal R. D."/>
            <person name="Lucena T."/>
        </authorList>
    </citation>
    <scope>NUCLEOTIDE SEQUENCE [LARGE SCALE GENOMIC DNA]</scope>
    <source>
        <strain evidence="14">type strain: CECT 9192</strain>
    </source>
</reference>
<sequence length="257" mass="28351">MNTKRYIAAGAVSLLVHSMFLAAMPTKEPLTLTMGTDTPRVSLTFTAAPPAKSNNTPTATPVAPTVNKIVKKPIKSKIKRLSNTDTVTQKIVKKKPPIAKTNKLLPEKPQKKTAVVKNKKVKKTPQKIKNTPNTKKNKQNNKKTIKNQLNNKSQKKINNSGTQVLKLVSKPTFATRPSPVNYPKLAKRRGIEGQVLIEVWIGAQGQQLKQKLIKSSGAQILDNAAIAAIKKWRFSSHIVNGKAIAHRVQIPVRFKLD</sequence>
<keyword evidence="7" id="KW-0653">Protein transport</keyword>
<evidence type="ECO:0000259" key="12">
    <source>
        <dbReference type="PROSITE" id="PS52015"/>
    </source>
</evidence>
<dbReference type="Pfam" id="PF03544">
    <property type="entry name" value="TonB_C"/>
    <property type="match status" value="1"/>
</dbReference>
<feature type="compositionally biased region" description="Basic residues" evidence="10">
    <location>
        <begin position="117"/>
        <end position="126"/>
    </location>
</feature>
<dbReference type="InterPro" id="IPR037682">
    <property type="entry name" value="TonB_C"/>
</dbReference>
<evidence type="ECO:0000256" key="3">
    <source>
        <dbReference type="ARBA" id="ARBA00022448"/>
    </source>
</evidence>
<evidence type="ECO:0000313" key="13">
    <source>
        <dbReference type="EMBL" id="SMY15735.1"/>
    </source>
</evidence>
<keyword evidence="14" id="KW-1185">Reference proteome</keyword>
<dbReference type="PROSITE" id="PS52015">
    <property type="entry name" value="TONB_CTD"/>
    <property type="match status" value="1"/>
</dbReference>
<keyword evidence="9" id="KW-0472">Membrane</keyword>
<proteinExistence type="inferred from homology"/>
<evidence type="ECO:0000256" key="6">
    <source>
        <dbReference type="ARBA" id="ARBA00022692"/>
    </source>
</evidence>
<feature type="signal peptide" evidence="11">
    <location>
        <begin position="1"/>
        <end position="22"/>
    </location>
</feature>
<dbReference type="PANTHER" id="PTHR33446">
    <property type="entry name" value="PROTEIN TONB-RELATED"/>
    <property type="match status" value="1"/>
</dbReference>
<dbReference type="RefSeq" id="WP_087819911.1">
    <property type="nucleotide sequence ID" value="NZ_FYAH01000001.1"/>
</dbReference>
<evidence type="ECO:0000256" key="10">
    <source>
        <dbReference type="SAM" id="MobiDB-lite"/>
    </source>
</evidence>
<evidence type="ECO:0000256" key="4">
    <source>
        <dbReference type="ARBA" id="ARBA00022475"/>
    </source>
</evidence>